<keyword evidence="2" id="KW-1185">Reference proteome</keyword>
<gene>
    <name evidence="1" type="ORF">OWV82_009270</name>
</gene>
<dbReference type="EMBL" id="CM051397">
    <property type="protein sequence ID" value="KAJ4721601.1"/>
    <property type="molecule type" value="Genomic_DNA"/>
</dbReference>
<dbReference type="Proteomes" id="UP001164539">
    <property type="component" value="Chromosome 4"/>
</dbReference>
<reference evidence="1 2" key="1">
    <citation type="journal article" date="2023" name="Science">
        <title>Complex scaffold remodeling in plant triterpene biosynthesis.</title>
        <authorList>
            <person name="De La Pena R."/>
            <person name="Hodgson H."/>
            <person name="Liu J.C."/>
            <person name="Stephenson M.J."/>
            <person name="Martin A.C."/>
            <person name="Owen C."/>
            <person name="Harkess A."/>
            <person name="Leebens-Mack J."/>
            <person name="Jimenez L.E."/>
            <person name="Osbourn A."/>
            <person name="Sattely E.S."/>
        </authorList>
    </citation>
    <scope>NUCLEOTIDE SEQUENCE [LARGE SCALE GENOMIC DNA]</scope>
    <source>
        <strain evidence="2">cv. JPN11</strain>
        <tissue evidence="1">Leaf</tissue>
    </source>
</reference>
<comment type="caution">
    <text evidence="1">The sequence shown here is derived from an EMBL/GenBank/DDBJ whole genome shotgun (WGS) entry which is preliminary data.</text>
</comment>
<evidence type="ECO:0000313" key="2">
    <source>
        <dbReference type="Proteomes" id="UP001164539"/>
    </source>
</evidence>
<evidence type="ECO:0000313" key="1">
    <source>
        <dbReference type="EMBL" id="KAJ4721601.1"/>
    </source>
</evidence>
<name>A0ACC1YDP8_MELAZ</name>
<sequence>MGKVFSTSINCDASISGCLDCTVRKAGYIFQLQDNLDNLERELKKLTETANDVLIKVTVAEQQGMKRLQRVQGWLSSVQDVETKAGKLIQQSRGEVKQLCVGGFCSKNCKSSYKFGEEVFKTLRIVETLKGEGDFKEVAQTAPENPVDERPTTPTIVGLQSIFDKVWRCLHRRTSWNYWHIRDGRGG</sequence>
<accession>A0ACC1YDP8</accession>
<protein>
    <submittedName>
        <fullName evidence="1">NBS-LRR type disease resistance protein</fullName>
    </submittedName>
</protein>
<proteinExistence type="predicted"/>
<organism evidence="1 2">
    <name type="scientific">Melia azedarach</name>
    <name type="common">Chinaberry tree</name>
    <dbReference type="NCBI Taxonomy" id="155640"/>
    <lineage>
        <taxon>Eukaryota</taxon>
        <taxon>Viridiplantae</taxon>
        <taxon>Streptophyta</taxon>
        <taxon>Embryophyta</taxon>
        <taxon>Tracheophyta</taxon>
        <taxon>Spermatophyta</taxon>
        <taxon>Magnoliopsida</taxon>
        <taxon>eudicotyledons</taxon>
        <taxon>Gunneridae</taxon>
        <taxon>Pentapetalae</taxon>
        <taxon>rosids</taxon>
        <taxon>malvids</taxon>
        <taxon>Sapindales</taxon>
        <taxon>Meliaceae</taxon>
        <taxon>Melia</taxon>
    </lineage>
</organism>